<dbReference type="Proteomes" id="UP000430692">
    <property type="component" value="Unassembled WGS sequence"/>
</dbReference>
<keyword evidence="2" id="KW-1185">Reference proteome</keyword>
<gene>
    <name evidence="1" type="ORF">GSM42_05945</name>
</gene>
<dbReference type="RefSeq" id="WP_160800635.1">
    <property type="nucleotide sequence ID" value="NZ_WUUL01000003.1"/>
</dbReference>
<protein>
    <submittedName>
        <fullName evidence="1">Uncharacterized protein</fullName>
    </submittedName>
</protein>
<dbReference type="EMBL" id="WUUL01000003">
    <property type="protein sequence ID" value="MXQ53280.1"/>
    <property type="molecule type" value="Genomic_DNA"/>
</dbReference>
<organism evidence="1 2">
    <name type="scientific">Shimazuella alba</name>
    <dbReference type="NCBI Taxonomy" id="2690964"/>
    <lineage>
        <taxon>Bacteria</taxon>
        <taxon>Bacillati</taxon>
        <taxon>Bacillota</taxon>
        <taxon>Bacilli</taxon>
        <taxon>Bacillales</taxon>
        <taxon>Thermoactinomycetaceae</taxon>
        <taxon>Shimazuella</taxon>
    </lineage>
</organism>
<evidence type="ECO:0000313" key="2">
    <source>
        <dbReference type="Proteomes" id="UP000430692"/>
    </source>
</evidence>
<reference evidence="1 2" key="1">
    <citation type="submission" date="2019-12" db="EMBL/GenBank/DDBJ databases">
        <title>Whole-genome analyses of novel actinobacteria.</title>
        <authorList>
            <person name="Sahin N."/>
            <person name="Saygin H."/>
        </authorList>
    </citation>
    <scope>NUCLEOTIDE SEQUENCE [LARGE SCALE GENOMIC DNA]</scope>
    <source>
        <strain evidence="1 2">KC615</strain>
    </source>
</reference>
<accession>A0A6I4VTU2</accession>
<sequence>MARRIGGLSKRERLIIQARRMKLRFKLSISENELENLINRQPITEEQRDFVNKILQRFPGKKCPEKMTYGQFRKIRTIATENDNEYAIEKLNLEEGKVIEWGGEYYLITKILSDRYMYKMVVQKVNLHRRGGCEGVDGVTITPIGDSETIDPCDVLFFGGVIDLNTWQPEVDFWGTLEGEPAF</sequence>
<proteinExistence type="predicted"/>
<name>A0A6I4VTU2_9BACL</name>
<comment type="caution">
    <text evidence="1">The sequence shown here is derived from an EMBL/GenBank/DDBJ whole genome shotgun (WGS) entry which is preliminary data.</text>
</comment>
<dbReference type="AlphaFoldDB" id="A0A6I4VTU2"/>
<evidence type="ECO:0000313" key="1">
    <source>
        <dbReference type="EMBL" id="MXQ53280.1"/>
    </source>
</evidence>